<dbReference type="GO" id="GO:0015450">
    <property type="term" value="F:protein-transporting ATPase activity"/>
    <property type="evidence" value="ECO:0007669"/>
    <property type="project" value="InterPro"/>
</dbReference>
<dbReference type="InterPro" id="IPR001036">
    <property type="entry name" value="Acrflvin-R"/>
</dbReference>
<keyword evidence="5 10" id="KW-0812">Transmembrane</keyword>
<dbReference type="AlphaFoldDB" id="A0A846MUD6"/>
<protein>
    <recommendedName>
        <fullName evidence="10">Protein translocase subunit SecD</fullName>
    </recommendedName>
</protein>
<dbReference type="PANTHER" id="PTHR30081">
    <property type="entry name" value="PROTEIN-EXPORT MEMBRANE PROTEIN SEC"/>
    <property type="match status" value="1"/>
</dbReference>
<dbReference type="GO" id="GO:0006605">
    <property type="term" value="P:protein targeting"/>
    <property type="evidence" value="ECO:0007669"/>
    <property type="project" value="UniProtKB-UniRule"/>
</dbReference>
<feature type="domain" description="Protein translocase subunit SecDF P1" evidence="12">
    <location>
        <begin position="162"/>
        <end position="219"/>
    </location>
</feature>
<dbReference type="RefSeq" id="WP_167080127.1">
    <property type="nucleotide sequence ID" value="NZ_BAAADC010000001.1"/>
</dbReference>
<dbReference type="Pfam" id="PF22599">
    <property type="entry name" value="SecDF_P1_head"/>
    <property type="match status" value="1"/>
</dbReference>
<evidence type="ECO:0000256" key="7">
    <source>
        <dbReference type="ARBA" id="ARBA00022989"/>
    </source>
</evidence>
<feature type="transmembrane region" description="Helical" evidence="10">
    <location>
        <begin position="404"/>
        <end position="423"/>
    </location>
</feature>
<evidence type="ECO:0000256" key="2">
    <source>
        <dbReference type="ARBA" id="ARBA00022448"/>
    </source>
</evidence>
<keyword evidence="9 10" id="KW-0472">Membrane</keyword>
<organism evidence="14 15">
    <name type="scientific">Rhizomicrobium palustre</name>
    <dbReference type="NCBI Taxonomy" id="189966"/>
    <lineage>
        <taxon>Bacteria</taxon>
        <taxon>Pseudomonadati</taxon>
        <taxon>Pseudomonadota</taxon>
        <taxon>Alphaproteobacteria</taxon>
        <taxon>Micropepsales</taxon>
        <taxon>Micropepsaceae</taxon>
        <taxon>Rhizomicrobium</taxon>
    </lineage>
</organism>
<dbReference type="FunFam" id="1.20.1640.10:FF:000004">
    <property type="entry name" value="Protein translocase subunit SecD"/>
    <property type="match status" value="1"/>
</dbReference>
<evidence type="ECO:0000256" key="10">
    <source>
        <dbReference type="HAMAP-Rule" id="MF_01463"/>
    </source>
</evidence>
<dbReference type="GO" id="GO:0005886">
    <property type="term" value="C:plasma membrane"/>
    <property type="evidence" value="ECO:0007669"/>
    <property type="project" value="UniProtKB-SubCell"/>
</dbReference>
<proteinExistence type="inferred from homology"/>
<evidence type="ECO:0000256" key="3">
    <source>
        <dbReference type="ARBA" id="ARBA00022475"/>
    </source>
</evidence>
<evidence type="ECO:0000259" key="11">
    <source>
        <dbReference type="Pfam" id="PF02355"/>
    </source>
</evidence>
<dbReference type="InterPro" id="IPR005791">
    <property type="entry name" value="SecD"/>
</dbReference>
<dbReference type="GO" id="GO:0065002">
    <property type="term" value="P:intracellular protein transmembrane transport"/>
    <property type="evidence" value="ECO:0007669"/>
    <property type="project" value="UniProtKB-UniRule"/>
</dbReference>
<evidence type="ECO:0000256" key="8">
    <source>
        <dbReference type="ARBA" id="ARBA00023010"/>
    </source>
</evidence>
<comment type="caution">
    <text evidence="10">Lacks conserved residue(s) required for the propagation of feature annotation.</text>
</comment>
<evidence type="ECO:0000256" key="9">
    <source>
        <dbReference type="ARBA" id="ARBA00023136"/>
    </source>
</evidence>
<name>A0A846MUD6_9PROT</name>
<evidence type="ECO:0000259" key="12">
    <source>
        <dbReference type="Pfam" id="PF21760"/>
    </source>
</evidence>
<keyword evidence="7 10" id="KW-1133">Transmembrane helix</keyword>
<comment type="subcellular location">
    <subcellularLocation>
        <location evidence="1 10">Cell membrane</location>
        <topology evidence="1 10">Multi-pass membrane protein</topology>
    </subcellularLocation>
</comment>
<dbReference type="SUPFAM" id="SSF82866">
    <property type="entry name" value="Multidrug efflux transporter AcrB transmembrane domain"/>
    <property type="match status" value="1"/>
</dbReference>
<dbReference type="NCBIfam" id="TIGR00916">
    <property type="entry name" value="2A0604s01"/>
    <property type="match status" value="1"/>
</dbReference>
<evidence type="ECO:0000256" key="4">
    <source>
        <dbReference type="ARBA" id="ARBA00022519"/>
    </source>
</evidence>
<sequence>MLQVSRWVRVLVGLVLIFGFAFALPNVLPESTRSHLPSWAPKDTVSLGLDLQGGSSVLLQVQLDQVVKDQLDFMVSDIRRGLRKAHIGYEFQRPEGTIVVKVKDAADYRSAFDTIKGLNPALTNAALIGQRQYDITEPGNNTIALKMSEAYAKQLQRDVVGRSIEVVRKRIDELGTKEPAIEQQGTDRIVVQVPGLADPSHLLSILQTTAKMTFQMVDESADVMAAITQRRIPPNDELLEVEKDRAGQQQLPVLVEKRVLIAGDRLKDAGVTTDQNTGRVAVSFRFDGVGAKEFAEITKENVGKRFAIVLDKKVLTYPTIQEPILGGSGQITGNFTTQTATDLSVLLRAGALPAPLKPIQQMTVGPELGKDSIEKGKIATVAGLALVAFFMVLRYGLFGFFADVAMAINLVLLLAAMTLFGATLTLPGIAGIVLTLGMAVDANVLIFERMREEARNGRSMLGAIDQGEERAKATIMDANATHLIAALILFELGSGPVRGFAVTLGVGIITSFFTSVVLTRMIIIGWLNAFKPKKLII</sequence>
<dbReference type="GO" id="GO:0043952">
    <property type="term" value="P:protein transport by the Sec complex"/>
    <property type="evidence" value="ECO:0007669"/>
    <property type="project" value="UniProtKB-UniRule"/>
</dbReference>
<dbReference type="Pfam" id="PF21760">
    <property type="entry name" value="SecD_1st"/>
    <property type="match status" value="1"/>
</dbReference>
<evidence type="ECO:0000256" key="5">
    <source>
        <dbReference type="ARBA" id="ARBA00022692"/>
    </source>
</evidence>
<comment type="similarity">
    <text evidence="10">Belongs to the SecD/SecF family. SecD subfamily.</text>
</comment>
<keyword evidence="6 10" id="KW-0653">Protein transport</keyword>
<evidence type="ECO:0000259" key="13">
    <source>
        <dbReference type="Pfam" id="PF22599"/>
    </source>
</evidence>
<dbReference type="InterPro" id="IPR048634">
    <property type="entry name" value="SecD_SecF_C"/>
</dbReference>
<dbReference type="PANTHER" id="PTHR30081:SF1">
    <property type="entry name" value="PROTEIN TRANSLOCASE SUBUNIT SECD"/>
    <property type="match status" value="1"/>
</dbReference>
<dbReference type="InterPro" id="IPR022813">
    <property type="entry name" value="SecD/SecF_arch_bac"/>
</dbReference>
<feature type="transmembrane region" description="Helical" evidence="10">
    <location>
        <begin position="502"/>
        <end position="527"/>
    </location>
</feature>
<dbReference type="Pfam" id="PF02355">
    <property type="entry name" value="SecD_SecF_C"/>
    <property type="match status" value="1"/>
</dbReference>
<comment type="caution">
    <text evidence="14">The sequence shown here is derived from an EMBL/GenBank/DDBJ whole genome shotgun (WGS) entry which is preliminary data.</text>
</comment>
<feature type="transmembrane region" description="Helical" evidence="10">
    <location>
        <begin position="429"/>
        <end position="450"/>
    </location>
</feature>
<dbReference type="Gene3D" id="3.30.70.3400">
    <property type="match status" value="2"/>
</dbReference>
<evidence type="ECO:0000313" key="14">
    <source>
        <dbReference type="EMBL" id="NIK86963.1"/>
    </source>
</evidence>
<keyword evidence="4" id="KW-0997">Cell inner membrane</keyword>
<gene>
    <name evidence="10" type="primary">secD</name>
    <name evidence="14" type="ORF">FHS83_000281</name>
</gene>
<dbReference type="HAMAP" id="MF_01463_B">
    <property type="entry name" value="SecD_B"/>
    <property type="match status" value="1"/>
</dbReference>
<evidence type="ECO:0000256" key="6">
    <source>
        <dbReference type="ARBA" id="ARBA00022927"/>
    </source>
</evidence>
<keyword evidence="2 10" id="KW-0813">Transport</keyword>
<comment type="subunit">
    <text evidence="10">Forms a complex with SecF. Part of the essential Sec protein translocation apparatus which comprises SecA, SecYEG and auxiliary proteins SecDF-YajC and YidC.</text>
</comment>
<keyword evidence="3 10" id="KW-1003">Cell membrane</keyword>
<dbReference type="InterPro" id="IPR048631">
    <property type="entry name" value="SecD_1st"/>
</dbReference>
<dbReference type="InterPro" id="IPR055344">
    <property type="entry name" value="SecD_SecF_C_bact"/>
</dbReference>
<comment type="function">
    <text evidence="10">Part of the Sec protein translocase complex. Interacts with the SecYEG preprotein conducting channel. SecDF uses the proton motive force (PMF) to complete protein translocation after the ATP-dependent function of SecA.</text>
</comment>
<feature type="domain" description="Protein export membrane protein SecD/SecF C-terminal" evidence="11">
    <location>
        <begin position="359"/>
        <end position="526"/>
    </location>
</feature>
<dbReference type="NCBIfam" id="TIGR01129">
    <property type="entry name" value="secD"/>
    <property type="match status" value="1"/>
</dbReference>
<feature type="transmembrane region" description="Helical" evidence="10">
    <location>
        <begin position="378"/>
        <end position="397"/>
    </location>
</feature>
<dbReference type="PRINTS" id="PR00702">
    <property type="entry name" value="ACRIFLAVINRP"/>
</dbReference>
<reference evidence="14 15" key="1">
    <citation type="submission" date="2020-03" db="EMBL/GenBank/DDBJ databases">
        <title>Genomic Encyclopedia of Type Strains, Phase IV (KMG-IV): sequencing the most valuable type-strain genomes for metagenomic binning, comparative biology and taxonomic classification.</title>
        <authorList>
            <person name="Goeker M."/>
        </authorList>
    </citation>
    <scope>NUCLEOTIDE SEQUENCE [LARGE SCALE GENOMIC DNA]</scope>
    <source>
        <strain evidence="14 15">DSM 19867</strain>
    </source>
</reference>
<dbReference type="EMBL" id="JAASRM010000001">
    <property type="protein sequence ID" value="NIK86963.1"/>
    <property type="molecule type" value="Genomic_DNA"/>
</dbReference>
<feature type="domain" description="SecDF P1 head subdomain" evidence="13">
    <location>
        <begin position="248"/>
        <end position="354"/>
    </location>
</feature>
<dbReference type="InterPro" id="IPR054384">
    <property type="entry name" value="SecDF_P1_head"/>
</dbReference>
<dbReference type="Gene3D" id="3.30.1360.200">
    <property type="match status" value="1"/>
</dbReference>
<accession>A0A846MUD6</accession>
<dbReference type="FunFam" id="3.30.1360.200:FF:000002">
    <property type="entry name" value="Preprotein translocase subunit SecD"/>
    <property type="match status" value="1"/>
</dbReference>
<evidence type="ECO:0000256" key="1">
    <source>
        <dbReference type="ARBA" id="ARBA00004651"/>
    </source>
</evidence>
<keyword evidence="15" id="KW-1185">Reference proteome</keyword>
<keyword evidence="8 10" id="KW-0811">Translocation</keyword>
<dbReference type="Proteomes" id="UP000570514">
    <property type="component" value="Unassembled WGS sequence"/>
</dbReference>
<evidence type="ECO:0000313" key="15">
    <source>
        <dbReference type="Proteomes" id="UP000570514"/>
    </source>
</evidence>
<dbReference type="Gene3D" id="1.20.1640.10">
    <property type="entry name" value="Multidrug efflux transporter AcrB transmembrane domain"/>
    <property type="match status" value="1"/>
</dbReference>